<sequence>MPVGCIALQPARRCLISNDLGYFPDEEHRMADSPGTWRSKKRPPNVGLEPTTIRYQPGLDETHDDKSRMLYQLS</sequence>
<protein>
    <submittedName>
        <fullName evidence="2">Uncharacterized protein</fullName>
    </submittedName>
</protein>
<organism evidence="2 3">
    <name type="scientific">Puccinia graminis f. sp. tritici</name>
    <dbReference type="NCBI Taxonomy" id="56615"/>
    <lineage>
        <taxon>Eukaryota</taxon>
        <taxon>Fungi</taxon>
        <taxon>Dikarya</taxon>
        <taxon>Basidiomycota</taxon>
        <taxon>Pucciniomycotina</taxon>
        <taxon>Pucciniomycetes</taxon>
        <taxon>Pucciniales</taxon>
        <taxon>Pucciniaceae</taxon>
        <taxon>Puccinia</taxon>
    </lineage>
</organism>
<evidence type="ECO:0000313" key="2">
    <source>
        <dbReference type="EMBL" id="KAA1083082.1"/>
    </source>
</evidence>
<name>A0A5B0N2K8_PUCGR</name>
<evidence type="ECO:0000256" key="1">
    <source>
        <dbReference type="SAM" id="MobiDB-lite"/>
    </source>
</evidence>
<gene>
    <name evidence="2" type="ORF">PGT21_024615</name>
</gene>
<reference evidence="2 3" key="1">
    <citation type="submission" date="2019-05" db="EMBL/GenBank/DDBJ databases">
        <title>Emergence of the Ug99 lineage of the wheat stem rust pathogen through somatic hybridization.</title>
        <authorList>
            <person name="Li F."/>
            <person name="Upadhyaya N.M."/>
            <person name="Sperschneider J."/>
            <person name="Matny O."/>
            <person name="Nguyen-Phuc H."/>
            <person name="Mago R."/>
            <person name="Raley C."/>
            <person name="Miller M.E."/>
            <person name="Silverstein K.A.T."/>
            <person name="Henningsen E."/>
            <person name="Hirsch C.D."/>
            <person name="Visser B."/>
            <person name="Pretorius Z.A."/>
            <person name="Steffenson B.J."/>
            <person name="Schwessinger B."/>
            <person name="Dodds P.N."/>
            <person name="Figueroa M."/>
        </authorList>
    </citation>
    <scope>NUCLEOTIDE SEQUENCE [LARGE SCALE GENOMIC DNA]</scope>
    <source>
        <strain evidence="2">21-0</strain>
    </source>
</reference>
<keyword evidence="3" id="KW-1185">Reference proteome</keyword>
<evidence type="ECO:0000313" key="3">
    <source>
        <dbReference type="Proteomes" id="UP000324748"/>
    </source>
</evidence>
<feature type="region of interest" description="Disordered" evidence="1">
    <location>
        <begin position="30"/>
        <end position="74"/>
    </location>
</feature>
<dbReference type="Proteomes" id="UP000324748">
    <property type="component" value="Unassembled WGS sequence"/>
</dbReference>
<dbReference type="EMBL" id="VSWC01000119">
    <property type="protein sequence ID" value="KAA1083082.1"/>
    <property type="molecule type" value="Genomic_DNA"/>
</dbReference>
<accession>A0A5B0N2K8</accession>
<comment type="caution">
    <text evidence="2">The sequence shown here is derived from an EMBL/GenBank/DDBJ whole genome shotgun (WGS) entry which is preliminary data.</text>
</comment>
<proteinExistence type="predicted"/>
<dbReference type="AlphaFoldDB" id="A0A5B0N2K8"/>